<dbReference type="PROSITE" id="PS51762">
    <property type="entry name" value="GH16_2"/>
    <property type="match status" value="1"/>
</dbReference>
<dbReference type="InterPro" id="IPR008965">
    <property type="entry name" value="CBM2/CBM3_carb-bd_dom_sf"/>
</dbReference>
<dbReference type="Gene3D" id="2.60.120.200">
    <property type="match status" value="1"/>
</dbReference>
<feature type="domain" description="GH16" evidence="3">
    <location>
        <begin position="175"/>
        <end position="446"/>
    </location>
</feature>
<geneLocation type="plasmid" evidence="4 5">
    <name>pSCL4</name>
</geneLocation>
<gene>
    <name evidence="4" type="ORF">SCLAV_p1247</name>
</gene>
<dbReference type="GeneID" id="93734321"/>
<dbReference type="RefSeq" id="WP_003963564.1">
    <property type="nucleotide sequence ID" value="NZ_CM000914.1"/>
</dbReference>
<dbReference type="SUPFAM" id="SSF49899">
    <property type="entry name" value="Concanavalin A-like lectins/glucanases"/>
    <property type="match status" value="1"/>
</dbReference>
<dbReference type="GO" id="GO:0004553">
    <property type="term" value="F:hydrolase activity, hydrolyzing O-glycosyl compounds"/>
    <property type="evidence" value="ECO:0007669"/>
    <property type="project" value="InterPro"/>
</dbReference>
<dbReference type="CDD" id="cd00413">
    <property type="entry name" value="Glyco_hydrolase_16"/>
    <property type="match status" value="1"/>
</dbReference>
<dbReference type="InterPro" id="IPR001956">
    <property type="entry name" value="CBM3"/>
</dbReference>
<proteinExistence type="predicted"/>
<keyword evidence="4" id="KW-0614">Plasmid</keyword>
<dbReference type="GO" id="GO:0005975">
    <property type="term" value="P:carbohydrate metabolic process"/>
    <property type="evidence" value="ECO:0007669"/>
    <property type="project" value="InterPro"/>
</dbReference>
<dbReference type="InterPro" id="IPR013320">
    <property type="entry name" value="ConA-like_dom_sf"/>
</dbReference>
<dbReference type="Pfam" id="PF00942">
    <property type="entry name" value="CBM_3"/>
    <property type="match status" value="1"/>
</dbReference>
<dbReference type="eggNOG" id="COG2273">
    <property type="taxonomic scope" value="Bacteria"/>
</dbReference>
<dbReference type="SUPFAM" id="SSF49384">
    <property type="entry name" value="Carbohydrate-binding domain"/>
    <property type="match status" value="1"/>
</dbReference>
<keyword evidence="1" id="KW-0732">Signal</keyword>
<feature type="domain" description="CBM3" evidence="2">
    <location>
        <begin position="41"/>
        <end position="195"/>
    </location>
</feature>
<name>D5SLE0_STRCL</name>
<feature type="chain" id="PRO_5003076388" evidence="1">
    <location>
        <begin position="40"/>
        <end position="472"/>
    </location>
</feature>
<evidence type="ECO:0000313" key="5">
    <source>
        <dbReference type="Proteomes" id="UP000002357"/>
    </source>
</evidence>
<evidence type="ECO:0000256" key="1">
    <source>
        <dbReference type="SAM" id="SignalP"/>
    </source>
</evidence>
<dbReference type="GO" id="GO:0030248">
    <property type="term" value="F:cellulose binding"/>
    <property type="evidence" value="ECO:0007669"/>
    <property type="project" value="InterPro"/>
</dbReference>
<dbReference type="Gene3D" id="2.60.40.710">
    <property type="entry name" value="Endoglucanase-like"/>
    <property type="match status" value="1"/>
</dbReference>
<dbReference type="InterPro" id="IPR000757">
    <property type="entry name" value="Beta-glucanase-like"/>
</dbReference>
<dbReference type="KEGG" id="sclf:BB341_30300"/>
<dbReference type="PROSITE" id="PS51172">
    <property type="entry name" value="CBM3"/>
    <property type="match status" value="1"/>
</dbReference>
<accession>D5SLE0</accession>
<organism evidence="4 5">
    <name type="scientific">Streptomyces clavuligerus</name>
    <dbReference type="NCBI Taxonomy" id="1901"/>
    <lineage>
        <taxon>Bacteria</taxon>
        <taxon>Bacillati</taxon>
        <taxon>Actinomycetota</taxon>
        <taxon>Actinomycetes</taxon>
        <taxon>Kitasatosporales</taxon>
        <taxon>Streptomycetaceae</taxon>
        <taxon>Streptomyces</taxon>
    </lineage>
</organism>
<dbReference type="OrthoDB" id="3404894at2"/>
<sequence length="472" mass="50766">MRNPLRRTPHRRLRTTAAGALATALAALGLVALPGPAAATTAPALTVQYRTGVTGATAGQAAPWFTVRNTGTAPVRLADVRLRYYFSSDAPDASYRFACDWAVRGCSNLTGAFAAHTPATATADRYLEIGFTAAAGTLAPGADTGDIRLRMHRSDWKPLRQGDDHSFSAERTTYADWDRVTAHLSGTTVWGSVPGGGPVDPPPAQALFDDFAYTAHDDPRLAARGWALRSWPGGPGVPGAGWSPRNISFGTENGASVMTLRTETDGTAAGTRQAEILATSMKFRKGTYAARVKFSDAPVHGPDGDHVIQTFFAINDLKAPMADDYAEYDFEYLPNGGWGETGNTLFATSWETYDSTGAQPPVNTHTADRAGYAGWRDLVFTVDDTDVRYYVDGRLFATHGAAYLPERPVLISFNQWLTDLAGPPERTPRAYEQGVDYVLHVKDKVLTPAQVAERVAAYRTAGTAFEDTVPAL</sequence>
<dbReference type="EMBL" id="CM000914">
    <property type="protein sequence ID" value="EFG04733.2"/>
    <property type="molecule type" value="Genomic_DNA"/>
</dbReference>
<dbReference type="AlphaFoldDB" id="D5SLE0"/>
<reference evidence="4 5" key="1">
    <citation type="journal article" date="2010" name="Genome Biol. Evol.">
        <title>The sequence of a 1.8-mb bacterial linear plasmid reveals a rich evolutionary reservoir of secondary metabolic pathways.</title>
        <authorList>
            <person name="Medema M.H."/>
            <person name="Trefzer A."/>
            <person name="Kovalchuk A."/>
            <person name="van den Berg M."/>
            <person name="Mueller U."/>
            <person name="Heijne W."/>
            <person name="Wu L."/>
            <person name="Alam M.T."/>
            <person name="Ronning C.M."/>
            <person name="Nierman W.C."/>
            <person name="Bovenberg R.A.L."/>
            <person name="Breitling R."/>
            <person name="Takano E."/>
        </authorList>
    </citation>
    <scope>NUCLEOTIDE SEQUENCE [LARGE SCALE GENOMIC DNA]</scope>
    <source>
        <strain evidence="5">ATCC 27064 / DSM 738 / JCM 4710 / NBRC 13307 / NCIMB 12785 / NRRL 3585 / VKM Ac-602</strain>
        <plasmid evidence="4">pSCL4</plasmid>
    </source>
</reference>
<feature type="signal peptide" evidence="1">
    <location>
        <begin position="1"/>
        <end position="39"/>
    </location>
</feature>
<dbReference type="Proteomes" id="UP000002357">
    <property type="component" value="Plasmid pSCL4"/>
</dbReference>
<evidence type="ECO:0000259" key="3">
    <source>
        <dbReference type="PROSITE" id="PS51762"/>
    </source>
</evidence>
<dbReference type="SMART" id="SM01067">
    <property type="entry name" value="CBM_3"/>
    <property type="match status" value="1"/>
</dbReference>
<keyword evidence="5" id="KW-1185">Reference proteome</keyword>
<dbReference type="InterPro" id="IPR036966">
    <property type="entry name" value="CBM3_sf"/>
</dbReference>
<evidence type="ECO:0000313" key="4">
    <source>
        <dbReference type="EMBL" id="EFG04733.2"/>
    </source>
</evidence>
<protein>
    <submittedName>
        <fullName evidence="4">Putative endoglucanase</fullName>
    </submittedName>
</protein>
<evidence type="ECO:0000259" key="2">
    <source>
        <dbReference type="PROSITE" id="PS51172"/>
    </source>
</evidence>